<dbReference type="PANTHER" id="PTHR22911">
    <property type="entry name" value="ACYL-MALONYL CONDENSING ENZYME-RELATED"/>
    <property type="match status" value="1"/>
</dbReference>
<feature type="domain" description="EamA" evidence="3">
    <location>
        <begin position="9"/>
        <end position="143"/>
    </location>
</feature>
<feature type="transmembrane region" description="Helical" evidence="2">
    <location>
        <begin position="183"/>
        <end position="205"/>
    </location>
</feature>
<proteinExistence type="predicted"/>
<feature type="transmembrane region" description="Helical" evidence="2">
    <location>
        <begin position="39"/>
        <end position="59"/>
    </location>
</feature>
<dbReference type="EMBL" id="NHMP01000005">
    <property type="protein sequence ID" value="OXE47314.1"/>
    <property type="molecule type" value="Genomic_DNA"/>
</dbReference>
<dbReference type="Pfam" id="PF00892">
    <property type="entry name" value="EamA"/>
    <property type="match status" value="2"/>
</dbReference>
<feature type="region of interest" description="Disordered" evidence="1">
    <location>
        <begin position="296"/>
        <end position="316"/>
    </location>
</feature>
<feature type="compositionally biased region" description="Polar residues" evidence="1">
    <location>
        <begin position="305"/>
        <end position="316"/>
    </location>
</feature>
<keyword evidence="5" id="KW-1185">Reference proteome</keyword>
<comment type="caution">
    <text evidence="4">The sequence shown here is derived from an EMBL/GenBank/DDBJ whole genome shotgun (WGS) entry which is preliminary data.</text>
</comment>
<evidence type="ECO:0000259" key="3">
    <source>
        <dbReference type="Pfam" id="PF00892"/>
    </source>
</evidence>
<feature type="transmembrane region" description="Helical" evidence="2">
    <location>
        <begin position="240"/>
        <end position="262"/>
    </location>
</feature>
<organism evidence="4 5">
    <name type="scientific">Turicimonas muris</name>
    <dbReference type="NCBI Taxonomy" id="1796652"/>
    <lineage>
        <taxon>Bacteria</taxon>
        <taxon>Pseudomonadati</taxon>
        <taxon>Pseudomonadota</taxon>
        <taxon>Betaproteobacteria</taxon>
        <taxon>Burkholderiales</taxon>
        <taxon>Sutterellaceae</taxon>
        <taxon>Turicimonas</taxon>
    </lineage>
</organism>
<dbReference type="PANTHER" id="PTHR22911:SF79">
    <property type="entry name" value="MOBA-LIKE NTP TRANSFERASE DOMAIN-CONTAINING PROTEIN"/>
    <property type="match status" value="1"/>
</dbReference>
<dbReference type="SUPFAM" id="SSF103481">
    <property type="entry name" value="Multidrug resistance efflux transporter EmrE"/>
    <property type="match status" value="2"/>
</dbReference>
<dbReference type="RefSeq" id="WP_066594430.1">
    <property type="nucleotide sequence ID" value="NZ_CP065313.1"/>
</dbReference>
<feature type="transmembrane region" description="Helical" evidence="2">
    <location>
        <begin position="97"/>
        <end position="120"/>
    </location>
</feature>
<name>A0A227KHT5_9BURK</name>
<protein>
    <submittedName>
        <fullName evidence="4">EamA family transporter</fullName>
    </submittedName>
</protein>
<sequence>MNISGSYIKGVLLVLLSALCFSISGTLQALAPEGSNPFIITEMRMIIGALFLYFWCRAFKKLPHSYRDLPWKSLFICAIFLLIGQLCFFTGMANIGVAAGAVISIGSAPIFAAIISRIFFKISPPKAWYAATFLAIAGVALINGGDLNQSRLFFILILLTDGLTYAAYINFSSKIGDKLDSDAAVMLILAIIAVALSPVLFIFPISWTYSSLNGILVCLGLGIFTGGMAFAFLTSGARLVSPAVASTLCLAEPLGAVCWGIFLLKEDASFTTLLGITSVLLSIIVLVFFAKKTKKPSNPKAQEIPQIQSSSTITDV</sequence>
<accession>A0A227KHT5</accession>
<evidence type="ECO:0000256" key="1">
    <source>
        <dbReference type="SAM" id="MobiDB-lite"/>
    </source>
</evidence>
<keyword evidence="2" id="KW-0812">Transmembrane</keyword>
<feature type="transmembrane region" description="Helical" evidence="2">
    <location>
        <begin position="211"/>
        <end position="233"/>
    </location>
</feature>
<evidence type="ECO:0000313" key="5">
    <source>
        <dbReference type="Proteomes" id="UP000214610"/>
    </source>
</evidence>
<keyword evidence="2" id="KW-0472">Membrane</keyword>
<gene>
    <name evidence="4" type="ORF">ADH67_09160</name>
</gene>
<feature type="transmembrane region" description="Helical" evidence="2">
    <location>
        <begin position="151"/>
        <end position="171"/>
    </location>
</feature>
<dbReference type="InterPro" id="IPR037185">
    <property type="entry name" value="EmrE-like"/>
</dbReference>
<dbReference type="AlphaFoldDB" id="A0A227KHT5"/>
<reference evidence="5" key="1">
    <citation type="submission" date="2017-05" db="EMBL/GenBank/DDBJ databases">
        <title>Improved OligoMM genomes.</title>
        <authorList>
            <person name="Garzetti D."/>
        </authorList>
    </citation>
    <scope>NUCLEOTIDE SEQUENCE [LARGE SCALE GENOMIC DNA]</scope>
    <source>
        <strain evidence="5">YL45</strain>
    </source>
</reference>
<feature type="transmembrane region" description="Helical" evidence="2">
    <location>
        <begin position="127"/>
        <end position="145"/>
    </location>
</feature>
<dbReference type="GO" id="GO:0016020">
    <property type="term" value="C:membrane"/>
    <property type="evidence" value="ECO:0007669"/>
    <property type="project" value="InterPro"/>
</dbReference>
<feature type="domain" description="EamA" evidence="3">
    <location>
        <begin position="154"/>
        <end position="287"/>
    </location>
</feature>
<evidence type="ECO:0000256" key="2">
    <source>
        <dbReference type="SAM" id="Phobius"/>
    </source>
</evidence>
<dbReference type="InterPro" id="IPR000620">
    <property type="entry name" value="EamA_dom"/>
</dbReference>
<dbReference type="Proteomes" id="UP000214610">
    <property type="component" value="Unassembled WGS sequence"/>
</dbReference>
<keyword evidence="2" id="KW-1133">Transmembrane helix</keyword>
<feature type="transmembrane region" description="Helical" evidence="2">
    <location>
        <begin position="268"/>
        <end position="290"/>
    </location>
</feature>
<evidence type="ECO:0000313" key="4">
    <source>
        <dbReference type="EMBL" id="OXE47314.1"/>
    </source>
</evidence>
<feature type="transmembrane region" description="Helical" evidence="2">
    <location>
        <begin position="71"/>
        <end position="91"/>
    </location>
</feature>
<dbReference type="GeneID" id="78362274"/>